<dbReference type="SUPFAM" id="SSF57667">
    <property type="entry name" value="beta-beta-alpha zinc fingers"/>
    <property type="match status" value="1"/>
</dbReference>
<keyword evidence="10" id="KW-0472">Membrane</keyword>
<evidence type="ECO:0000256" key="9">
    <source>
        <dbReference type="SAM" id="MobiDB-lite"/>
    </source>
</evidence>
<evidence type="ECO:0000256" key="2">
    <source>
        <dbReference type="ARBA" id="ARBA00022723"/>
    </source>
</evidence>
<keyword evidence="6" id="KW-0804">Transcription</keyword>
<evidence type="ECO:0000256" key="4">
    <source>
        <dbReference type="ARBA" id="ARBA00022833"/>
    </source>
</evidence>
<evidence type="ECO:0000256" key="5">
    <source>
        <dbReference type="ARBA" id="ARBA00023015"/>
    </source>
</evidence>
<feature type="region of interest" description="Disordered" evidence="9">
    <location>
        <begin position="543"/>
        <end position="598"/>
    </location>
</feature>
<evidence type="ECO:0000256" key="8">
    <source>
        <dbReference type="PROSITE-ProRule" id="PRU00027"/>
    </source>
</evidence>
<dbReference type="SMART" id="SM00614">
    <property type="entry name" value="ZnF_BED"/>
    <property type="match status" value="1"/>
</dbReference>
<keyword evidence="4" id="KW-0862">Zinc</keyword>
<protein>
    <submittedName>
        <fullName evidence="13">Zinc finger BED domain-containing protein 4-like</fullName>
    </submittedName>
</protein>
<dbReference type="Gene3D" id="1.10.10.1070">
    <property type="entry name" value="Zinc finger, BED domain-containing"/>
    <property type="match status" value="1"/>
</dbReference>
<gene>
    <name evidence="13" type="primary">LOC125776155</name>
</gene>
<dbReference type="InterPro" id="IPR052035">
    <property type="entry name" value="ZnF_BED_domain_contain"/>
</dbReference>
<keyword evidence="7" id="KW-0539">Nucleus</keyword>
<keyword evidence="3 8" id="KW-0863">Zinc-finger</keyword>
<dbReference type="InterPro" id="IPR012337">
    <property type="entry name" value="RNaseH-like_sf"/>
</dbReference>
<feature type="transmembrane region" description="Helical" evidence="10">
    <location>
        <begin position="605"/>
        <end position="627"/>
    </location>
</feature>
<keyword evidence="12" id="KW-1185">Reference proteome</keyword>
<reference evidence="12" key="1">
    <citation type="submission" date="2025-05" db="UniProtKB">
        <authorList>
            <consortium name="RefSeq"/>
        </authorList>
    </citation>
    <scope>NUCLEOTIDE SEQUENCE [LARGE SCALE GENOMIC DNA]</scope>
</reference>
<evidence type="ECO:0000256" key="3">
    <source>
        <dbReference type="ARBA" id="ARBA00022771"/>
    </source>
</evidence>
<dbReference type="Proteomes" id="UP001652620">
    <property type="component" value="Chromosome 2"/>
</dbReference>
<organism evidence="12 13">
    <name type="scientific">Bactrocera dorsalis</name>
    <name type="common">Oriental fruit fly</name>
    <name type="synonym">Dacus dorsalis</name>
    <dbReference type="NCBI Taxonomy" id="27457"/>
    <lineage>
        <taxon>Eukaryota</taxon>
        <taxon>Metazoa</taxon>
        <taxon>Ecdysozoa</taxon>
        <taxon>Arthropoda</taxon>
        <taxon>Hexapoda</taxon>
        <taxon>Insecta</taxon>
        <taxon>Pterygota</taxon>
        <taxon>Neoptera</taxon>
        <taxon>Endopterygota</taxon>
        <taxon>Diptera</taxon>
        <taxon>Brachycera</taxon>
        <taxon>Muscomorpha</taxon>
        <taxon>Tephritoidea</taxon>
        <taxon>Tephritidae</taxon>
        <taxon>Bactrocera</taxon>
        <taxon>Bactrocera</taxon>
    </lineage>
</organism>
<evidence type="ECO:0000256" key="10">
    <source>
        <dbReference type="SAM" id="Phobius"/>
    </source>
</evidence>
<evidence type="ECO:0000313" key="12">
    <source>
        <dbReference type="Proteomes" id="UP001652620"/>
    </source>
</evidence>
<dbReference type="SUPFAM" id="SSF140996">
    <property type="entry name" value="Hermes dimerisation domain"/>
    <property type="match status" value="1"/>
</dbReference>
<dbReference type="InterPro" id="IPR003656">
    <property type="entry name" value="Znf_BED"/>
</dbReference>
<evidence type="ECO:0000259" key="11">
    <source>
        <dbReference type="PROSITE" id="PS50808"/>
    </source>
</evidence>
<dbReference type="PROSITE" id="PS50808">
    <property type="entry name" value="ZF_BED"/>
    <property type="match status" value="1"/>
</dbReference>
<dbReference type="Pfam" id="PF02892">
    <property type="entry name" value="zf-BED"/>
    <property type="match status" value="1"/>
</dbReference>
<dbReference type="SUPFAM" id="SSF53098">
    <property type="entry name" value="Ribonuclease H-like"/>
    <property type="match status" value="1"/>
</dbReference>
<dbReference type="RefSeq" id="XP_049302999.1">
    <property type="nucleotide sequence ID" value="XM_049447042.1"/>
</dbReference>
<dbReference type="PANTHER" id="PTHR46481:SF10">
    <property type="entry name" value="ZINC FINGER BED DOMAIN-CONTAINING PROTEIN 39"/>
    <property type="match status" value="1"/>
</dbReference>
<keyword evidence="10" id="KW-0812">Transmembrane</keyword>
<keyword evidence="10" id="KW-1133">Transmembrane helix</keyword>
<evidence type="ECO:0000256" key="7">
    <source>
        <dbReference type="ARBA" id="ARBA00023242"/>
    </source>
</evidence>
<keyword evidence="5" id="KW-0805">Transcription regulation</keyword>
<evidence type="ECO:0000256" key="6">
    <source>
        <dbReference type="ARBA" id="ARBA00023163"/>
    </source>
</evidence>
<feature type="compositionally biased region" description="Low complexity" evidence="9">
    <location>
        <begin position="562"/>
        <end position="582"/>
    </location>
</feature>
<dbReference type="InterPro" id="IPR036236">
    <property type="entry name" value="Znf_C2H2_sf"/>
</dbReference>
<name>A0ABM3J193_BACDO</name>
<sequence length="678" mass="76687">MPPKSRFWEFFEKLENNEAKCRSCHKFIKTCGNTTNLKLHIEKMHSSLLGKHGNGENTVHKTGAKKLRKETFVKPLMSTASTSAKRITPDSALFDNGSIDSDCSCNASDISTSLRKKIFQPTLNESFRSISEFSENGTKGVRLSNAILYMICKDSQPFQIVENEGFLNLMKTATPLFKVPSRHTFKRMLENRYEVTKNLFKNKIKGVRNITMTTDIWTDTMQTKSFLGVTIHFLDEDRMTSVTLGVYELDESHTAEYIGRMLLQTCHEWCIDPEKVFTVVTDGGANVVKAVDVSFGKKSHIICFAHLLNLVAQKSIAKTIHLPELIASVKRIVTWFKHSVAASDELRKNSDLKLIQDVSTRWNSTFYMVERFLHLRPTINQIVNCHTSAPPMITAKGIEELTEIFEILRPIEVATKEICGEDYVTSSKVIPIVRMLNLKMNNIKTNSSLGQHLKQSIISEISKRLLPSEHVQILAVSTLLDPRFKNIHFQDPIACSKAIKCVKELLNTTTETEVIEEVISCSPDTTEEFNLWSEHYKLVNDKNSTPLSSDHEIPSDRTGNSGQYTNQYRNNNTNNGYGNSTRQNILNGTRQTRRSNDPTPMDADAMIVFFLVTITLVAALLQVTPVVEEAGYTIIQLDEVNTILQIIHPKELTSLVEEMEENIKKADLSNKDGGWSHM</sequence>
<comment type="subcellular location">
    <subcellularLocation>
        <location evidence="1">Nucleus</location>
    </subcellularLocation>
</comment>
<evidence type="ECO:0000313" key="13">
    <source>
        <dbReference type="RefSeq" id="XP_049302999.1"/>
    </source>
</evidence>
<dbReference type="GeneID" id="125776155"/>
<evidence type="ECO:0000256" key="1">
    <source>
        <dbReference type="ARBA" id="ARBA00004123"/>
    </source>
</evidence>
<proteinExistence type="predicted"/>
<dbReference type="PANTHER" id="PTHR46481">
    <property type="entry name" value="ZINC FINGER BED DOMAIN-CONTAINING PROTEIN 4"/>
    <property type="match status" value="1"/>
</dbReference>
<keyword evidence="2" id="KW-0479">Metal-binding</keyword>
<reference evidence="13" key="2">
    <citation type="submission" date="2025-08" db="UniProtKB">
        <authorList>
            <consortium name="RefSeq"/>
        </authorList>
    </citation>
    <scope>IDENTIFICATION</scope>
    <source>
        <tissue evidence="13">Adult</tissue>
    </source>
</reference>
<feature type="domain" description="BED-type" evidence="11">
    <location>
        <begin position="2"/>
        <end position="52"/>
    </location>
</feature>
<accession>A0ABM3J193</accession>